<dbReference type="Gene3D" id="1.25.40.390">
    <property type="match status" value="1"/>
</dbReference>
<dbReference type="KEGG" id="sfol:H3H32_17040"/>
<sequence length="497" mass="55913">MIASTSCSHFDELNANPDAAVNATAPMLATKLILNITDETISTNKTFMQPGMLGKTILYTEFAEDMQYNNLGRTSYDVLPVLTNVEKMLNYSVAGSVKNSYTALGHFVRAWKFFNLTMRVGDIPYSNALKGESNNVAPTYDTQKQVFQGILNELDEADKLFAQGATFDGDPVYAGNVTKWRKLVNTFELQVLLNLYKKTSDTDLKVTERFKDIVNNRPVFTSNADNFQLVYSDKASQRYPFYKLNNQAMIYTMVSSTLTDKLKALDDRRLYYYANPSTVQLAKGKAVNDPTAYIGTDPSMVYADVSKIYATKDFSNVNSRYMELPASEPVYLLSYAQLKFILAEATVRGWISGTTAAAYYTDGITAAMKFVMDNTPNDPAYHHNMPITADYISSYVASDKVKLAGTSEQQIEQIITQQFLSTFLQAQYNAFFENRRTGYPVFPVNPASNMNVPGNKLPVRWLYPQSELDYNGTNVKLALTNQYNGNDNTNEQMWILK</sequence>
<name>A0A7G5H789_9BACT</name>
<evidence type="ECO:0000313" key="2">
    <source>
        <dbReference type="Proteomes" id="UP000515369"/>
    </source>
</evidence>
<organism evidence="1 2">
    <name type="scientific">Spirosoma foliorum</name>
    <dbReference type="NCBI Taxonomy" id="2710596"/>
    <lineage>
        <taxon>Bacteria</taxon>
        <taxon>Pseudomonadati</taxon>
        <taxon>Bacteroidota</taxon>
        <taxon>Cytophagia</taxon>
        <taxon>Cytophagales</taxon>
        <taxon>Cytophagaceae</taxon>
        <taxon>Spirosoma</taxon>
    </lineage>
</organism>
<protein>
    <submittedName>
        <fullName evidence="1">SusD/RagB family nutrient-binding outer membrane lipoprotein</fullName>
    </submittedName>
</protein>
<keyword evidence="1" id="KW-0449">Lipoprotein</keyword>
<gene>
    <name evidence="1" type="ORF">H3H32_17040</name>
</gene>
<accession>A0A7G5H789</accession>
<keyword evidence="2" id="KW-1185">Reference proteome</keyword>
<proteinExistence type="predicted"/>
<dbReference type="InterPro" id="IPR011990">
    <property type="entry name" value="TPR-like_helical_dom_sf"/>
</dbReference>
<dbReference type="AlphaFoldDB" id="A0A7G5H789"/>
<dbReference type="Pfam" id="PF12771">
    <property type="entry name" value="SusD-like_2"/>
    <property type="match status" value="1"/>
</dbReference>
<dbReference type="InterPro" id="IPR041662">
    <property type="entry name" value="SusD-like_2"/>
</dbReference>
<dbReference type="Proteomes" id="UP000515369">
    <property type="component" value="Chromosome"/>
</dbReference>
<reference evidence="1 2" key="1">
    <citation type="submission" date="2020-07" db="EMBL/GenBank/DDBJ databases">
        <title>Spirosoma foliorum sp. nov., isolated from the leaves on the Nejang mountain Korea, Republic of.</title>
        <authorList>
            <person name="Ho H."/>
            <person name="Lee Y.-J."/>
            <person name="Nurcahyanto D.-A."/>
            <person name="Kim S.-G."/>
        </authorList>
    </citation>
    <scope>NUCLEOTIDE SEQUENCE [LARGE SCALE GENOMIC DNA]</scope>
    <source>
        <strain evidence="1 2">PL0136</strain>
    </source>
</reference>
<dbReference type="EMBL" id="CP059732">
    <property type="protein sequence ID" value="QMW06981.1"/>
    <property type="molecule type" value="Genomic_DNA"/>
</dbReference>
<dbReference type="SUPFAM" id="SSF48452">
    <property type="entry name" value="TPR-like"/>
    <property type="match status" value="1"/>
</dbReference>
<evidence type="ECO:0000313" key="1">
    <source>
        <dbReference type="EMBL" id="QMW06981.1"/>
    </source>
</evidence>